<dbReference type="Pfam" id="PF00085">
    <property type="entry name" value="Thioredoxin"/>
    <property type="match status" value="1"/>
</dbReference>
<organism evidence="3 4">
    <name type="scientific">Nocardioides simplex</name>
    <name type="common">Arthrobacter simplex</name>
    <dbReference type="NCBI Taxonomy" id="2045"/>
    <lineage>
        <taxon>Bacteria</taxon>
        <taxon>Bacillati</taxon>
        <taxon>Actinomycetota</taxon>
        <taxon>Actinomycetes</taxon>
        <taxon>Propionibacteriales</taxon>
        <taxon>Nocardioidaceae</taxon>
        <taxon>Pimelobacter</taxon>
    </lineage>
</organism>
<proteinExistence type="predicted"/>
<evidence type="ECO:0000259" key="2">
    <source>
        <dbReference type="PROSITE" id="PS51352"/>
    </source>
</evidence>
<feature type="domain" description="Thioredoxin" evidence="2">
    <location>
        <begin position="171"/>
        <end position="300"/>
    </location>
</feature>
<dbReference type="eggNOG" id="COG3118">
    <property type="taxonomic scope" value="Bacteria"/>
</dbReference>
<dbReference type="KEGG" id="psim:KR76_17955"/>
<feature type="region of interest" description="Disordered" evidence="1">
    <location>
        <begin position="62"/>
        <end position="110"/>
    </location>
</feature>
<gene>
    <name evidence="3" type="ORF">KR76_17955</name>
</gene>
<reference evidence="3 4" key="1">
    <citation type="journal article" date="2015" name="Genome Announc.">
        <title>Complete Genome Sequence of Steroid-Transforming Nocardioides simplex VKM Ac-2033D.</title>
        <authorList>
            <person name="Shtratnikova V.Y."/>
            <person name="Schelkunov M.I."/>
            <person name="Pekov Y.A."/>
            <person name="Fokina V.V."/>
            <person name="Logacheva M.D."/>
            <person name="Sokolov S.L."/>
            <person name="Bragin E.Y."/>
            <person name="Ashapkin V.V."/>
            <person name="Donova M.V."/>
        </authorList>
    </citation>
    <scope>NUCLEOTIDE SEQUENCE [LARGE SCALE GENOMIC DNA]</scope>
    <source>
        <strain evidence="3 4">VKM Ac-2033D</strain>
    </source>
</reference>
<dbReference type="InterPro" id="IPR011990">
    <property type="entry name" value="TPR-like_helical_dom_sf"/>
</dbReference>
<evidence type="ECO:0000313" key="3">
    <source>
        <dbReference type="EMBL" id="AIY18188.2"/>
    </source>
</evidence>
<dbReference type="InterPro" id="IPR036249">
    <property type="entry name" value="Thioredoxin-like_sf"/>
</dbReference>
<dbReference type="Proteomes" id="UP000030300">
    <property type="component" value="Chromosome"/>
</dbReference>
<evidence type="ECO:0000256" key="1">
    <source>
        <dbReference type="SAM" id="MobiDB-lite"/>
    </source>
</evidence>
<dbReference type="EMBL" id="CP009896">
    <property type="protein sequence ID" value="AIY18188.2"/>
    <property type="molecule type" value="Genomic_DNA"/>
</dbReference>
<dbReference type="Gene3D" id="1.25.40.10">
    <property type="entry name" value="Tetratricopeptide repeat domain"/>
    <property type="match status" value="1"/>
</dbReference>
<dbReference type="GO" id="GO:0006950">
    <property type="term" value="P:response to stress"/>
    <property type="evidence" value="ECO:0007669"/>
    <property type="project" value="UniProtKB-ARBA"/>
</dbReference>
<dbReference type="PROSITE" id="PS51352">
    <property type="entry name" value="THIOREDOXIN_2"/>
    <property type="match status" value="1"/>
</dbReference>
<dbReference type="STRING" id="2045.KR76_17955"/>
<accession>A0A0A1DNP9</accession>
<sequence length="471" mass="49577">MGLARRPARPVRDHQHARLPGARRPLPEPRHHAAEPDPRHLGQEAAARADARLRALLLRVGRPGAGAARHPVRRAPRRAGPRHPARRPARGPAGSPRAELARGRRTGPTKLTLDRRNFIGQVRVSPVDRRNSRGLVAAGARRIRRIAPMTQQPFSRPGAIDLSALKQQRPAAPAGGAPAGGAPTGGNAGSAYSVTVDEANFQSVLEASMTAPVVLVFHSPTQSPESTEMARDVATVADEYDGRFLAASIDVDAAPQIAQAMQIPQVPLMLVILDGRPATQPIPGAAPIDDIRALFNQLAQQLTAQGIAGRHQPNAFGSAGPAGDGAEGEDGEADLDPRYAPAQEALAAGDIDAAVAEYQKLADANPADHEAAAGLAMAKVLQRTQGVDLNAARAAAAANPDDIDAQTMVADLDMLGGHVEDAFARLVELVRRTAGKDRDRVREHLLGLFGAVGNDDPRVLKGRQALASALF</sequence>
<dbReference type="HOGENOM" id="CLU_046120_0_0_11"/>
<dbReference type="InterPro" id="IPR013766">
    <property type="entry name" value="Thioredoxin_domain"/>
</dbReference>
<name>A0A0A1DNP9_NOCSI</name>
<feature type="region of interest" description="Disordered" evidence="1">
    <location>
        <begin position="1"/>
        <end position="48"/>
    </location>
</feature>
<evidence type="ECO:0000313" key="4">
    <source>
        <dbReference type="Proteomes" id="UP000030300"/>
    </source>
</evidence>
<protein>
    <submittedName>
        <fullName evidence="3">Thioredoxin domain-containing protein EC-YbbN</fullName>
    </submittedName>
</protein>
<dbReference type="Pfam" id="PF14561">
    <property type="entry name" value="TPR_20"/>
    <property type="match status" value="1"/>
</dbReference>
<feature type="compositionally biased region" description="Basic residues" evidence="1">
    <location>
        <begin position="70"/>
        <end position="89"/>
    </location>
</feature>
<feature type="compositionally biased region" description="Basic and acidic residues" evidence="1">
    <location>
        <begin position="25"/>
        <end position="48"/>
    </location>
</feature>
<feature type="region of interest" description="Disordered" evidence="1">
    <location>
        <begin position="310"/>
        <end position="336"/>
    </location>
</feature>
<dbReference type="SUPFAM" id="SSF52833">
    <property type="entry name" value="Thioredoxin-like"/>
    <property type="match status" value="1"/>
</dbReference>
<dbReference type="AlphaFoldDB" id="A0A0A1DNP9"/>
<dbReference type="Gene3D" id="3.40.30.10">
    <property type="entry name" value="Glutaredoxin"/>
    <property type="match status" value="1"/>
</dbReference>
<keyword evidence="4" id="KW-1185">Reference proteome</keyword>